<keyword evidence="2" id="KW-1185">Reference proteome</keyword>
<comment type="caution">
    <text evidence="1">The sequence shown here is derived from an EMBL/GenBank/DDBJ whole genome shotgun (WGS) entry which is preliminary data.</text>
</comment>
<reference evidence="1 2" key="1">
    <citation type="submission" date="2018-10" db="EMBL/GenBank/DDBJ databases">
        <title>Draft Genome Sequence of Anaerotignum sp. KCTC 15736.</title>
        <authorList>
            <person name="Choi S.H."/>
            <person name="Kim J.S."/>
            <person name="Kang S.W."/>
            <person name="Lee J.S."/>
            <person name="Park S.H."/>
        </authorList>
    </citation>
    <scope>NUCLEOTIDE SEQUENCE [LARGE SCALE GENOMIC DNA]</scope>
    <source>
        <strain evidence="1 2">KCTC 15736</strain>
    </source>
</reference>
<dbReference type="AlphaFoldDB" id="A0A401LBJ0"/>
<dbReference type="EMBL" id="BHVZ01000001">
    <property type="protein sequence ID" value="GCB28879.1"/>
    <property type="molecule type" value="Genomic_DNA"/>
</dbReference>
<organism evidence="1 2">
    <name type="scientific">Anaerotignum faecicola</name>
    <dbReference type="NCBI Taxonomy" id="2358141"/>
    <lineage>
        <taxon>Bacteria</taxon>
        <taxon>Bacillati</taxon>
        <taxon>Bacillota</taxon>
        <taxon>Clostridia</taxon>
        <taxon>Lachnospirales</taxon>
        <taxon>Anaerotignaceae</taxon>
        <taxon>Anaerotignum</taxon>
    </lineage>
</organism>
<evidence type="ECO:0000313" key="2">
    <source>
        <dbReference type="Proteomes" id="UP000287361"/>
    </source>
</evidence>
<protein>
    <submittedName>
        <fullName evidence="1">Uncharacterized protein</fullName>
    </submittedName>
</protein>
<sequence>MAFKETRQEEQCEKYEFKQIAESEPSDGLFSHKIKKDYQKWGREK</sequence>
<gene>
    <name evidence="1" type="ORF">KGMB03357_05400</name>
</gene>
<proteinExistence type="predicted"/>
<dbReference type="Proteomes" id="UP000287361">
    <property type="component" value="Unassembled WGS sequence"/>
</dbReference>
<name>A0A401LBJ0_9FIRM</name>
<evidence type="ECO:0000313" key="1">
    <source>
        <dbReference type="EMBL" id="GCB28879.1"/>
    </source>
</evidence>
<accession>A0A401LBJ0</accession>